<comment type="caution">
    <text evidence="1">The sequence shown here is derived from an EMBL/GenBank/DDBJ whole genome shotgun (WGS) entry which is preliminary data.</text>
</comment>
<organism evidence="1 2">
    <name type="scientific">Halomarina oriensis</name>
    <dbReference type="NCBI Taxonomy" id="671145"/>
    <lineage>
        <taxon>Archaea</taxon>
        <taxon>Methanobacteriati</taxon>
        <taxon>Methanobacteriota</taxon>
        <taxon>Stenosarchaea group</taxon>
        <taxon>Halobacteria</taxon>
        <taxon>Halobacteriales</taxon>
        <taxon>Natronomonadaceae</taxon>
        <taxon>Halomarina</taxon>
    </lineage>
</organism>
<dbReference type="AlphaFoldDB" id="A0A6B0GM39"/>
<dbReference type="OrthoDB" id="252760at2157"/>
<protein>
    <submittedName>
        <fullName evidence="1">Uncharacterized protein</fullName>
    </submittedName>
</protein>
<dbReference type="Pfam" id="PF24336">
    <property type="entry name" value="DUF7504"/>
    <property type="match status" value="1"/>
</dbReference>
<proteinExistence type="predicted"/>
<dbReference type="EMBL" id="WSZK01000015">
    <property type="protein sequence ID" value="MWG34549.1"/>
    <property type="molecule type" value="Genomic_DNA"/>
</dbReference>
<dbReference type="InterPro" id="IPR055927">
    <property type="entry name" value="DUF7504"/>
</dbReference>
<sequence>MTNRSPSDSGERPRGPRRFQDLLAEHKRQGCRILVTGAVDRSVVALQNRLLLGPEAAGRERTLAVVDVGDTRVAEHVPEAAAADGGTRLVRYRSVRDGSTAASSGSASTNVAVSGETDAVFERERTPLVDLRAALVDVVAAHRERADGVRPAALRVGVVTLRPLLDEHPRPAVRRFVRIVGDEVARSRGYAHFLLPIPSSDPLVDALLPTVDIHIRLRDRPESEPEQSWHLLDHGETSGWLPLDR</sequence>
<keyword evidence="2" id="KW-1185">Reference proteome</keyword>
<dbReference type="RefSeq" id="WP_158204221.1">
    <property type="nucleotide sequence ID" value="NZ_WSZK01000015.1"/>
</dbReference>
<dbReference type="Proteomes" id="UP000451471">
    <property type="component" value="Unassembled WGS sequence"/>
</dbReference>
<evidence type="ECO:0000313" key="2">
    <source>
        <dbReference type="Proteomes" id="UP000451471"/>
    </source>
</evidence>
<gene>
    <name evidence="1" type="ORF">GQS65_08610</name>
</gene>
<accession>A0A6B0GM39</accession>
<name>A0A6B0GM39_9EURY</name>
<reference evidence="1 2" key="1">
    <citation type="submission" date="2019-12" db="EMBL/GenBank/DDBJ databases">
        <title>Halocatena pleomorpha gen. nov. sp. nov., an extremely halophilic archaeon of family Halobacteriaceae isolated from saltpan soil.</title>
        <authorList>
            <person name="Pal Y."/>
            <person name="Verma A."/>
            <person name="Krishnamurthi S."/>
            <person name="Kumar P."/>
        </authorList>
    </citation>
    <scope>NUCLEOTIDE SEQUENCE [LARGE SCALE GENOMIC DNA]</scope>
    <source>
        <strain evidence="1 2">JCM 16495</strain>
    </source>
</reference>
<evidence type="ECO:0000313" key="1">
    <source>
        <dbReference type="EMBL" id="MWG34549.1"/>
    </source>
</evidence>